<dbReference type="eggNOG" id="COG3221">
    <property type="taxonomic scope" value="Bacteria"/>
</dbReference>
<gene>
    <name evidence="2" type="ORF">GKIL_3000</name>
</gene>
<feature type="signal peptide" evidence="1">
    <location>
        <begin position="1"/>
        <end position="25"/>
    </location>
</feature>
<dbReference type="AlphaFoldDB" id="U5QJZ3"/>
<proteinExistence type="predicted"/>
<dbReference type="EMBL" id="CP003587">
    <property type="protein sequence ID" value="AGY59246.1"/>
    <property type="molecule type" value="Genomic_DNA"/>
</dbReference>
<dbReference type="Gene3D" id="3.40.190.10">
    <property type="entry name" value="Periplasmic binding protein-like II"/>
    <property type="match status" value="2"/>
</dbReference>
<protein>
    <submittedName>
        <fullName evidence="2">ABC-type phosphate/phosphonate transport system, periplasmic component</fullName>
    </submittedName>
</protein>
<dbReference type="PANTHER" id="PTHR35841">
    <property type="entry name" value="PHOSPHONATES-BINDING PERIPLASMIC PROTEIN"/>
    <property type="match status" value="1"/>
</dbReference>
<dbReference type="HOGENOM" id="CLU_952366_0_0_3"/>
<dbReference type="Pfam" id="PF12974">
    <property type="entry name" value="Phosphonate-bd"/>
    <property type="match status" value="1"/>
</dbReference>
<organism evidence="2 3">
    <name type="scientific">Gloeobacter kilaueensis (strain ATCC BAA-2537 / CCAP 1431/1 / ULC 316 / JS1)</name>
    <dbReference type="NCBI Taxonomy" id="1183438"/>
    <lineage>
        <taxon>Bacteria</taxon>
        <taxon>Bacillati</taxon>
        <taxon>Cyanobacteriota</taxon>
        <taxon>Cyanophyceae</taxon>
        <taxon>Gloeobacterales</taxon>
        <taxon>Gloeobacteraceae</taxon>
        <taxon>Gloeobacter</taxon>
    </lineage>
</organism>
<keyword evidence="1" id="KW-0732">Signal</keyword>
<evidence type="ECO:0000313" key="3">
    <source>
        <dbReference type="Proteomes" id="UP000017396"/>
    </source>
</evidence>
<dbReference type="PATRIC" id="fig|1183438.3.peg.2954"/>
<dbReference type="STRING" id="1183438.GKIL_3000"/>
<accession>U5QJZ3</accession>
<dbReference type="PANTHER" id="PTHR35841:SF1">
    <property type="entry name" value="PHOSPHONATES-BINDING PERIPLASMIC PROTEIN"/>
    <property type="match status" value="1"/>
</dbReference>
<evidence type="ECO:0000256" key="1">
    <source>
        <dbReference type="SAM" id="SignalP"/>
    </source>
</evidence>
<dbReference type="OrthoDB" id="480969at2"/>
<feature type="chain" id="PRO_5004663743" evidence="1">
    <location>
        <begin position="26"/>
        <end position="292"/>
    </location>
</feature>
<reference evidence="2 3" key="1">
    <citation type="journal article" date="2013" name="PLoS ONE">
        <title>Cultivation and Complete Genome Sequencing of Gloeobacter kilaueensis sp. nov., from a Lava Cave in Kilauea Caldera, Hawai'i.</title>
        <authorList>
            <person name="Saw J.H."/>
            <person name="Schatz M."/>
            <person name="Brown M.V."/>
            <person name="Kunkel D.D."/>
            <person name="Foster J.S."/>
            <person name="Shick H."/>
            <person name="Christensen S."/>
            <person name="Hou S."/>
            <person name="Wan X."/>
            <person name="Donachie S.P."/>
        </authorList>
    </citation>
    <scope>NUCLEOTIDE SEQUENCE [LARGE SCALE GENOMIC DNA]</scope>
    <source>
        <strain evidence="3">JS</strain>
    </source>
</reference>
<evidence type="ECO:0000313" key="2">
    <source>
        <dbReference type="EMBL" id="AGY59246.1"/>
    </source>
</evidence>
<dbReference type="PROSITE" id="PS51257">
    <property type="entry name" value="PROKAR_LIPOPROTEIN"/>
    <property type="match status" value="1"/>
</dbReference>
<name>U5QJZ3_GLOK1</name>
<dbReference type="SUPFAM" id="SSF53850">
    <property type="entry name" value="Periplasmic binding protein-like II"/>
    <property type="match status" value="1"/>
</dbReference>
<dbReference type="RefSeq" id="WP_023174492.1">
    <property type="nucleotide sequence ID" value="NC_022600.1"/>
</dbReference>
<dbReference type="Proteomes" id="UP000017396">
    <property type="component" value="Chromosome"/>
</dbReference>
<keyword evidence="3" id="KW-1185">Reference proteome</keyword>
<sequence>MFKTGLRFLLSLATLLLLVACGSSADRGGKLTIGTVSYSEGTQAIKRYARFKDYLAEKAQNFVELDPAYNEQRAIERIRNHSWSLVFAPPGLAAIAIKEAQYQPVLPLQGVENRRSVLVVRKDSPIQTIKELANHSVALGQIGSSTSYYFPLYNLYGLTLSELLFAPTPKSALEWVASGKATAGALSKEELDRYAPEITSGQFRVLAADEHFVPAGVLLIGPNIERNRQDQLRQILKDTPSPLAQEAGFIPNGSLPDYSYMFSVVDRVRSIFPDAPEPAELKPARLYGNARP</sequence>
<dbReference type="KEGG" id="glj:GKIL_3000"/>